<evidence type="ECO:0000313" key="2">
    <source>
        <dbReference type="Proteomes" id="UP000344274"/>
    </source>
</evidence>
<dbReference type="Proteomes" id="UP000344274">
    <property type="component" value="Unassembled WGS sequence"/>
</dbReference>
<organism evidence="1 2">
    <name type="scientific">Pseudomonas fluorescens</name>
    <dbReference type="NCBI Taxonomy" id="294"/>
    <lineage>
        <taxon>Bacteria</taxon>
        <taxon>Pseudomonadati</taxon>
        <taxon>Pseudomonadota</taxon>
        <taxon>Gammaproteobacteria</taxon>
        <taxon>Pseudomonadales</taxon>
        <taxon>Pseudomonadaceae</taxon>
        <taxon>Pseudomonas</taxon>
    </lineage>
</organism>
<name>A0A5E6VFW4_PSEFL</name>
<dbReference type="RefSeq" id="WP_150814493.1">
    <property type="nucleotide sequence ID" value="NZ_CABVHB010000038.1"/>
</dbReference>
<proteinExistence type="predicted"/>
<gene>
    <name evidence="1" type="ORF">PS673_04082</name>
</gene>
<sequence>MAESTWLQTAAASLLTAALTLAGTSCQQAHLDERADREKFLDGAQVTAQETSRLLDEGYNALAQLLKGMDQKGWREFSKGPADDYMEFHRRWRQQLIAQHFKLSRYYGKDMANDLIHIDEIDRHPVDNLQSPNPCTPAGSENDFDIAKLALQTECYARFATLQQDIINDKIKEKNTDDLFDTMGSQRDTVQTAWKLIEHYDKSSVSFLRRLNAKFTQ</sequence>
<dbReference type="EMBL" id="CABVHB010000038">
    <property type="protein sequence ID" value="VVN16655.1"/>
    <property type="molecule type" value="Genomic_DNA"/>
</dbReference>
<dbReference type="AlphaFoldDB" id="A0A5E6VFW4"/>
<protein>
    <submittedName>
        <fullName evidence="1">Uncharacterized protein</fullName>
    </submittedName>
</protein>
<accession>A0A5E6VFW4</accession>
<reference evidence="1 2" key="1">
    <citation type="submission" date="2019-09" db="EMBL/GenBank/DDBJ databases">
        <authorList>
            <person name="Chandra G."/>
            <person name="Truman W A."/>
        </authorList>
    </citation>
    <scope>NUCLEOTIDE SEQUENCE [LARGE SCALE GENOMIC DNA]</scope>
    <source>
        <strain evidence="1">PS673</strain>
    </source>
</reference>
<evidence type="ECO:0000313" key="1">
    <source>
        <dbReference type="EMBL" id="VVN16655.1"/>
    </source>
</evidence>